<reference evidence="2 3" key="1">
    <citation type="submission" date="2021-06" db="EMBL/GenBank/DDBJ databases">
        <title>Complete genome of Haloferula helveola possessing various polysaccharide degrading enzymes.</title>
        <authorList>
            <person name="Takami H."/>
            <person name="Huang C."/>
            <person name="Hamasaki K."/>
        </authorList>
    </citation>
    <scope>NUCLEOTIDE SEQUENCE [LARGE SCALE GENOMIC DNA]</scope>
    <source>
        <strain evidence="2 3">CN-1</strain>
    </source>
</reference>
<gene>
    <name evidence="2" type="ORF">HAHE_16510</name>
</gene>
<evidence type="ECO:0000313" key="2">
    <source>
        <dbReference type="EMBL" id="BCX47743.1"/>
    </source>
</evidence>
<evidence type="ECO:0000256" key="1">
    <source>
        <dbReference type="SAM" id="MobiDB-lite"/>
    </source>
</evidence>
<proteinExistence type="predicted"/>
<name>A0ABN6H3S8_9BACT</name>
<evidence type="ECO:0000313" key="3">
    <source>
        <dbReference type="Proteomes" id="UP001374893"/>
    </source>
</evidence>
<dbReference type="RefSeq" id="WP_338690105.1">
    <property type="nucleotide sequence ID" value="NZ_AP024702.1"/>
</dbReference>
<dbReference type="Proteomes" id="UP001374893">
    <property type="component" value="Chromosome"/>
</dbReference>
<protein>
    <submittedName>
        <fullName evidence="2">Uncharacterized protein</fullName>
    </submittedName>
</protein>
<keyword evidence="3" id="KW-1185">Reference proteome</keyword>
<dbReference type="EMBL" id="AP024702">
    <property type="protein sequence ID" value="BCX47743.1"/>
    <property type="molecule type" value="Genomic_DNA"/>
</dbReference>
<sequence length="467" mass="52671">MKVVPLATHLIAAAVGAGVWLAMNAEPEQPEETVVESADPIGDELRRELHRISEANASRESGGESIWPVTSEENWVELEKQDNRETDARHLQLVERSRIFERKTPGELDPLLTLALEGDDSETAQAIFLAWLRLDPQGALQQVVIRPALLEWVTDDPAVLLDVPPETMRGWVTDSNLPESFRSTMAYSAASNLASRDNLQGLRTVWEGSDADLQDSLCHWFADNWIPDDPEQAVRELFEDVPEALRNQLLGQLSRSGDPFMSFSGIAMSDEFYAAVLKRDLTGLEKVEAKFLEHLAERSSDSASGYRHPTAGAEKPERWSDDLAERTIEQSLGDWLLSDGDFPERIMAGEAGLEEARSSIVGRVPELADFPTLLDQRLFVEIFQYVPEKSIEWASHRLTPEQQADALSDGLRYADEPRALRKQAWLNAIPEDVRTARDSLRSEIKEWNWDIAEWQRLNGKPPKEEER</sequence>
<feature type="region of interest" description="Disordered" evidence="1">
    <location>
        <begin position="302"/>
        <end position="321"/>
    </location>
</feature>
<organism evidence="2 3">
    <name type="scientific">Haloferula helveola</name>
    <dbReference type="NCBI Taxonomy" id="490095"/>
    <lineage>
        <taxon>Bacteria</taxon>
        <taxon>Pseudomonadati</taxon>
        <taxon>Verrucomicrobiota</taxon>
        <taxon>Verrucomicrobiia</taxon>
        <taxon>Verrucomicrobiales</taxon>
        <taxon>Verrucomicrobiaceae</taxon>
        <taxon>Haloferula</taxon>
    </lineage>
</organism>
<accession>A0ABN6H3S8</accession>